<dbReference type="Gene3D" id="3.40.30.10">
    <property type="entry name" value="Glutaredoxin"/>
    <property type="match status" value="1"/>
</dbReference>
<sequence>MLNSPTYFLANLAKGLGNVMQFVRWFLGRLILLFDFIFTPRSKKRAAEQQQKLDAMTANLKLYQFKACPFCVKVRRAAKREGLKLETRDAKNDEQYRQELLEQGGKVKVPCLRIEEQDEVTWLYESNDIVAYLEKLEKAA</sequence>
<proteinExistence type="predicted"/>
<dbReference type="SFLD" id="SFLDG01181">
    <property type="entry name" value="SUF2"/>
    <property type="match status" value="1"/>
</dbReference>
<evidence type="ECO:0000313" key="3">
    <source>
        <dbReference type="Proteomes" id="UP000646877"/>
    </source>
</evidence>
<name>A0A8I2H4F2_9GAMM</name>
<evidence type="ECO:0000259" key="1">
    <source>
        <dbReference type="PROSITE" id="PS50404"/>
    </source>
</evidence>
<protein>
    <submittedName>
        <fullName evidence="2">Glutaredoxin</fullName>
    </submittedName>
</protein>
<dbReference type="PROSITE" id="PS50404">
    <property type="entry name" value="GST_NTER"/>
    <property type="match status" value="1"/>
</dbReference>
<organism evidence="2 3">
    <name type="scientific">Pseudoalteromonas maricaloris</name>
    <dbReference type="NCBI Taxonomy" id="184924"/>
    <lineage>
        <taxon>Bacteria</taxon>
        <taxon>Pseudomonadati</taxon>
        <taxon>Pseudomonadota</taxon>
        <taxon>Gammaproteobacteria</taxon>
        <taxon>Alteromonadales</taxon>
        <taxon>Pseudoalteromonadaceae</taxon>
        <taxon>Pseudoalteromonas</taxon>
    </lineage>
</organism>
<dbReference type="EMBL" id="WEIA01000028">
    <property type="protein sequence ID" value="NLR24297.1"/>
    <property type="molecule type" value="Genomic_DNA"/>
</dbReference>
<dbReference type="Pfam" id="PF13417">
    <property type="entry name" value="GST_N_3"/>
    <property type="match status" value="1"/>
</dbReference>
<dbReference type="AlphaFoldDB" id="A0A8I2H4F2"/>
<dbReference type="InterPro" id="IPR040079">
    <property type="entry name" value="Glutathione_S-Trfase"/>
</dbReference>
<dbReference type="Proteomes" id="UP000646877">
    <property type="component" value="Unassembled WGS sequence"/>
</dbReference>
<dbReference type="PROSITE" id="PS51354">
    <property type="entry name" value="GLUTAREDOXIN_2"/>
    <property type="match status" value="1"/>
</dbReference>
<dbReference type="SFLD" id="SFLDG01201">
    <property type="entry name" value="SUF2.1"/>
    <property type="match status" value="1"/>
</dbReference>
<dbReference type="InterPro" id="IPR004045">
    <property type="entry name" value="Glutathione_S-Trfase_N"/>
</dbReference>
<dbReference type="InterPro" id="IPR036249">
    <property type="entry name" value="Thioredoxin-like_sf"/>
</dbReference>
<gene>
    <name evidence="2" type="ORF">F9Y85_23890</name>
</gene>
<evidence type="ECO:0000313" key="2">
    <source>
        <dbReference type="EMBL" id="NLR24297.1"/>
    </source>
</evidence>
<feature type="domain" description="GST N-terminal" evidence="1">
    <location>
        <begin position="58"/>
        <end position="140"/>
    </location>
</feature>
<dbReference type="SUPFAM" id="SSF52833">
    <property type="entry name" value="Thioredoxin-like"/>
    <property type="match status" value="1"/>
</dbReference>
<accession>A0A8I2H4F2</accession>
<dbReference type="SFLD" id="SFLDS00019">
    <property type="entry name" value="Glutathione_Transferase_(cytos"/>
    <property type="match status" value="1"/>
</dbReference>
<reference evidence="2" key="1">
    <citation type="submission" date="2019-10" db="EMBL/GenBank/DDBJ databases">
        <authorList>
            <person name="Paulsen S."/>
        </authorList>
    </citation>
    <scope>NUCLEOTIDE SEQUENCE</scope>
    <source>
        <strain evidence="2">LMG 19692</strain>
    </source>
</reference>
<comment type="caution">
    <text evidence="2">The sequence shown here is derived from an EMBL/GenBank/DDBJ whole genome shotgun (WGS) entry which is preliminary data.</text>
</comment>